<name>A0ABR1TQX8_9PEZI</name>
<reference evidence="2 3" key="1">
    <citation type="submission" date="2023-01" db="EMBL/GenBank/DDBJ databases">
        <title>Analysis of 21 Apiospora genomes using comparative genomics revels a genus with tremendous synthesis potential of carbohydrate active enzymes and secondary metabolites.</title>
        <authorList>
            <person name="Sorensen T."/>
        </authorList>
    </citation>
    <scope>NUCLEOTIDE SEQUENCE [LARGE SCALE GENOMIC DNA]</scope>
    <source>
        <strain evidence="2 3">CBS 135458</strain>
    </source>
</reference>
<dbReference type="GeneID" id="92095174"/>
<evidence type="ECO:0000313" key="2">
    <source>
        <dbReference type="EMBL" id="KAK8048972.1"/>
    </source>
</evidence>
<proteinExistence type="predicted"/>
<feature type="region of interest" description="Disordered" evidence="1">
    <location>
        <begin position="66"/>
        <end position="215"/>
    </location>
</feature>
<comment type="caution">
    <text evidence="2">The sequence shown here is derived from an EMBL/GenBank/DDBJ whole genome shotgun (WGS) entry which is preliminary data.</text>
</comment>
<evidence type="ECO:0000313" key="3">
    <source>
        <dbReference type="Proteomes" id="UP001480595"/>
    </source>
</evidence>
<dbReference type="EMBL" id="JAQQWL010000011">
    <property type="protein sequence ID" value="KAK8048972.1"/>
    <property type="molecule type" value="Genomic_DNA"/>
</dbReference>
<keyword evidence="3" id="KW-1185">Reference proteome</keyword>
<feature type="compositionally biased region" description="Basic and acidic residues" evidence="1">
    <location>
        <begin position="73"/>
        <end position="95"/>
    </location>
</feature>
<protein>
    <submittedName>
        <fullName evidence="2">Uncharacterized protein</fullName>
    </submittedName>
</protein>
<gene>
    <name evidence="2" type="ORF">PG994_010702</name>
</gene>
<dbReference type="RefSeq" id="XP_066711221.1">
    <property type="nucleotide sequence ID" value="XM_066862111.1"/>
</dbReference>
<evidence type="ECO:0000256" key="1">
    <source>
        <dbReference type="SAM" id="MobiDB-lite"/>
    </source>
</evidence>
<sequence>MFGCLSWCFGGRPEKGEAEKGIGYYDAAQLENDYQQIQRGIAARLAMASAPERIRIRDMLRDSEEQWFPAQGSKEKEWLEVGEQNRKETKQEKGEKKKKKKHKQQESEKDKNSSSSSSSDTVTGPLQAPQLRVMSPMPTRFMPAPPMTAELQPVLLNLPDETKFSSSHGDGDDSDNQSEFCGTDRATEAGDPLDNVTALEVRGTPPRMPGMDSSL</sequence>
<organism evidence="2 3">
    <name type="scientific">Apiospora phragmitis</name>
    <dbReference type="NCBI Taxonomy" id="2905665"/>
    <lineage>
        <taxon>Eukaryota</taxon>
        <taxon>Fungi</taxon>
        <taxon>Dikarya</taxon>
        <taxon>Ascomycota</taxon>
        <taxon>Pezizomycotina</taxon>
        <taxon>Sordariomycetes</taxon>
        <taxon>Xylariomycetidae</taxon>
        <taxon>Amphisphaeriales</taxon>
        <taxon>Apiosporaceae</taxon>
        <taxon>Apiospora</taxon>
    </lineage>
</organism>
<dbReference type="Proteomes" id="UP001480595">
    <property type="component" value="Unassembled WGS sequence"/>
</dbReference>
<accession>A0ABR1TQX8</accession>